<evidence type="ECO:0000313" key="1">
    <source>
        <dbReference type="EMBL" id="RKO84494.1"/>
    </source>
</evidence>
<name>A0A4P9VXN2_9FUNG</name>
<organism evidence="1 2">
    <name type="scientific">Blyttiomyces helicus</name>
    <dbReference type="NCBI Taxonomy" id="388810"/>
    <lineage>
        <taxon>Eukaryota</taxon>
        <taxon>Fungi</taxon>
        <taxon>Fungi incertae sedis</taxon>
        <taxon>Chytridiomycota</taxon>
        <taxon>Chytridiomycota incertae sedis</taxon>
        <taxon>Chytridiomycetes</taxon>
        <taxon>Chytridiomycetes incertae sedis</taxon>
        <taxon>Blyttiomyces</taxon>
    </lineage>
</organism>
<proteinExistence type="predicted"/>
<gene>
    <name evidence="1" type="ORF">BDK51DRAFT_28051</name>
</gene>
<keyword evidence="2" id="KW-1185">Reference proteome</keyword>
<accession>A0A4P9VXN2</accession>
<reference evidence="2" key="1">
    <citation type="journal article" date="2018" name="Nat. Microbiol.">
        <title>Leveraging single-cell genomics to expand the fungal tree of life.</title>
        <authorList>
            <person name="Ahrendt S.R."/>
            <person name="Quandt C.A."/>
            <person name="Ciobanu D."/>
            <person name="Clum A."/>
            <person name="Salamov A."/>
            <person name="Andreopoulos B."/>
            <person name="Cheng J.F."/>
            <person name="Woyke T."/>
            <person name="Pelin A."/>
            <person name="Henrissat B."/>
            <person name="Reynolds N.K."/>
            <person name="Benny G.L."/>
            <person name="Smith M.E."/>
            <person name="James T.Y."/>
            <person name="Grigoriev I.V."/>
        </authorList>
    </citation>
    <scope>NUCLEOTIDE SEQUENCE [LARGE SCALE GENOMIC DNA]</scope>
</reference>
<dbReference type="AlphaFoldDB" id="A0A4P9VXN2"/>
<sequence>MISISLLTAKKNFFNGRKTSNTRRFDWNRSPTNGVFAGSFFPEVEFGEKFVGDSDSEGMQPICGTPVGWMRPMSGVLAGTGHMILFENCCGVTYLPTILNFVAVAMVEIRGGGGGGGGIIESLILTFSILTLCEALEGPEGSPLLFHIGGVGSGGEGADACAKGGGARIRRRSLALFGESGLNLGFFLQSDLEGDRGHHAHPLVDCKCRSSTPVQRHTHCSSPTCSALAWTES</sequence>
<dbReference type="Proteomes" id="UP000269721">
    <property type="component" value="Unassembled WGS sequence"/>
</dbReference>
<protein>
    <submittedName>
        <fullName evidence="1">Uncharacterized protein</fullName>
    </submittedName>
</protein>
<evidence type="ECO:0000313" key="2">
    <source>
        <dbReference type="Proteomes" id="UP000269721"/>
    </source>
</evidence>
<dbReference type="EMBL" id="ML000036">
    <property type="protein sequence ID" value="RKO84494.1"/>
    <property type="molecule type" value="Genomic_DNA"/>
</dbReference>